<organism evidence="7 8">
    <name type="scientific">Dehalogenimonas formicexedens</name>
    <dbReference type="NCBI Taxonomy" id="1839801"/>
    <lineage>
        <taxon>Bacteria</taxon>
        <taxon>Bacillati</taxon>
        <taxon>Chloroflexota</taxon>
        <taxon>Dehalococcoidia</taxon>
        <taxon>Dehalococcoidales</taxon>
        <taxon>Dehalococcoidaceae</taxon>
        <taxon>Dehalogenimonas</taxon>
    </lineage>
</organism>
<keyword evidence="5" id="KW-0411">Iron-sulfur</keyword>
<evidence type="ECO:0000256" key="2">
    <source>
        <dbReference type="ARBA" id="ARBA00022691"/>
    </source>
</evidence>
<evidence type="ECO:0000259" key="6">
    <source>
        <dbReference type="PROSITE" id="PS51918"/>
    </source>
</evidence>
<dbReference type="AlphaFoldDB" id="A0A1P8F617"/>
<keyword evidence="4" id="KW-0408">Iron</keyword>
<dbReference type="InterPro" id="IPR023404">
    <property type="entry name" value="rSAM_horseshoe"/>
</dbReference>
<dbReference type="Gene3D" id="3.80.30.20">
    <property type="entry name" value="tm_1862 like domain"/>
    <property type="match status" value="1"/>
</dbReference>
<dbReference type="Pfam" id="PF13282">
    <property type="entry name" value="DUF4070"/>
    <property type="match status" value="1"/>
</dbReference>
<dbReference type="InterPro" id="IPR034466">
    <property type="entry name" value="Methyltransferase_Class_B"/>
</dbReference>
<accession>A0A1P8F617</accession>
<dbReference type="Gene3D" id="3.40.50.280">
    <property type="entry name" value="Cobalamin-binding domain"/>
    <property type="match status" value="1"/>
</dbReference>
<feature type="domain" description="Radical SAM core" evidence="6">
    <location>
        <begin position="159"/>
        <end position="399"/>
    </location>
</feature>
<dbReference type="InterPro" id="IPR058240">
    <property type="entry name" value="rSAM_sf"/>
</dbReference>
<keyword evidence="2" id="KW-0949">S-adenosyl-L-methionine</keyword>
<dbReference type="PROSITE" id="PS51918">
    <property type="entry name" value="RADICAL_SAM"/>
    <property type="match status" value="1"/>
</dbReference>
<dbReference type="SFLD" id="SFLDG01082">
    <property type="entry name" value="B12-binding_domain_containing"/>
    <property type="match status" value="1"/>
</dbReference>
<dbReference type="GO" id="GO:0046872">
    <property type="term" value="F:metal ion binding"/>
    <property type="evidence" value="ECO:0007669"/>
    <property type="project" value="UniProtKB-KW"/>
</dbReference>
<dbReference type="InterPro" id="IPR051198">
    <property type="entry name" value="BchE-like"/>
</dbReference>
<evidence type="ECO:0000313" key="8">
    <source>
        <dbReference type="Proteomes" id="UP000185934"/>
    </source>
</evidence>
<dbReference type="GO" id="GO:0031419">
    <property type="term" value="F:cobalamin binding"/>
    <property type="evidence" value="ECO:0007669"/>
    <property type="project" value="InterPro"/>
</dbReference>
<dbReference type="STRING" id="1839801.Dform_00569"/>
<dbReference type="Pfam" id="PF02310">
    <property type="entry name" value="B12-binding"/>
    <property type="match status" value="1"/>
</dbReference>
<dbReference type="SFLD" id="SFLDF00303">
    <property type="entry name" value="hopanoid_C2-methyltransferase"/>
    <property type="match status" value="1"/>
</dbReference>
<dbReference type="EMBL" id="CP018258">
    <property type="protein sequence ID" value="APV43924.1"/>
    <property type="molecule type" value="Genomic_DNA"/>
</dbReference>
<dbReference type="Proteomes" id="UP000185934">
    <property type="component" value="Chromosome"/>
</dbReference>
<dbReference type="PANTHER" id="PTHR43409:SF3">
    <property type="entry name" value="HYPOTHETICAL METHYLTRANSFERASE"/>
    <property type="match status" value="1"/>
</dbReference>
<dbReference type="InterPro" id="IPR025274">
    <property type="entry name" value="DUF4070"/>
</dbReference>
<dbReference type="SFLD" id="SFLDG01123">
    <property type="entry name" value="methyltransferase_(Class_B)"/>
    <property type="match status" value="1"/>
</dbReference>
<proteinExistence type="predicted"/>
<evidence type="ECO:0000256" key="5">
    <source>
        <dbReference type="ARBA" id="ARBA00023014"/>
    </source>
</evidence>
<dbReference type="GO" id="GO:0051536">
    <property type="term" value="F:iron-sulfur cluster binding"/>
    <property type="evidence" value="ECO:0007669"/>
    <property type="project" value="UniProtKB-KW"/>
</dbReference>
<dbReference type="GO" id="GO:0005829">
    <property type="term" value="C:cytosol"/>
    <property type="evidence" value="ECO:0007669"/>
    <property type="project" value="TreeGrafter"/>
</dbReference>
<dbReference type="InterPro" id="IPR006158">
    <property type="entry name" value="Cobalamin-bd"/>
</dbReference>
<keyword evidence="3" id="KW-0479">Metal-binding</keyword>
<name>A0A1P8F617_9CHLR</name>
<gene>
    <name evidence="7" type="ORF">Dform_00569</name>
</gene>
<protein>
    <submittedName>
        <fullName evidence="7">Radical SAM superfamily enzyme YgiQ, UPF0313 family</fullName>
    </submittedName>
</protein>
<evidence type="ECO:0000256" key="1">
    <source>
        <dbReference type="ARBA" id="ARBA00001966"/>
    </source>
</evidence>
<dbReference type="OrthoDB" id="9801659at2"/>
<dbReference type="SFLD" id="SFLDS00029">
    <property type="entry name" value="Radical_SAM"/>
    <property type="match status" value="1"/>
</dbReference>
<dbReference type="CDD" id="cd01335">
    <property type="entry name" value="Radical_SAM"/>
    <property type="match status" value="1"/>
</dbReference>
<dbReference type="SUPFAM" id="SSF102114">
    <property type="entry name" value="Radical SAM enzymes"/>
    <property type="match status" value="1"/>
</dbReference>
<dbReference type="Pfam" id="PF04055">
    <property type="entry name" value="Radical_SAM"/>
    <property type="match status" value="1"/>
</dbReference>
<evidence type="ECO:0000256" key="3">
    <source>
        <dbReference type="ARBA" id="ARBA00022723"/>
    </source>
</evidence>
<comment type="cofactor">
    <cofactor evidence="1">
        <name>[4Fe-4S] cluster</name>
        <dbReference type="ChEBI" id="CHEBI:49883"/>
    </cofactor>
</comment>
<dbReference type="InterPro" id="IPR034530">
    <property type="entry name" value="HpnP-like"/>
</dbReference>
<evidence type="ECO:0000256" key="4">
    <source>
        <dbReference type="ARBA" id="ARBA00023004"/>
    </source>
</evidence>
<dbReference type="RefSeq" id="WP_076003670.1">
    <property type="nucleotide sequence ID" value="NZ_CP018258.1"/>
</dbReference>
<dbReference type="SMART" id="SM00729">
    <property type="entry name" value="Elp3"/>
    <property type="match status" value="1"/>
</dbReference>
<dbReference type="InterPro" id="IPR006638">
    <property type="entry name" value="Elp3/MiaA/NifB-like_rSAM"/>
</dbReference>
<dbReference type="InterPro" id="IPR007197">
    <property type="entry name" value="rSAM"/>
</dbReference>
<evidence type="ECO:0000313" key="7">
    <source>
        <dbReference type="EMBL" id="APV43924.1"/>
    </source>
</evidence>
<dbReference type="PANTHER" id="PTHR43409">
    <property type="entry name" value="ANAEROBIC MAGNESIUM-PROTOPORPHYRIN IX MONOMETHYL ESTER CYCLASE-RELATED"/>
    <property type="match status" value="1"/>
</dbReference>
<sequence length="507" mass="57535">MNILLVYPRYPETFWSFRHALKFISKRASFPPLGLLTIASMLPKEWDLRLADLNVNSLKAKDLEWADAIYISAMAIQRKSATEIIEKARAAGKMVVAGGPYFTTEYDRIQGVDHFVLDEAELTLPLFLADLAAGTPQPIYRSADKPDITKTPIPMWRLLDKSAYSSMSLQYSRGCPFNCEFCDIVVLFGRKPRVKTADQVVLELQSLYDTGWRAGVFFVDDNLIGNKRHLKAEVLPAITRWQEKHKFPFSLSTEVSINLADDDELMKAMADAGFFQVFVGVETPNPESLAECDKGQNENRDMVAAVRKIQSAGLQVQGGFIVGFDSDPPSIFKSQIAFIQNSGIVTAMVGLLNAPRGTRLFQRLKKENRMLEDFGGDNTDSTLNFEPKMPRKTLIEGYRHLLETIYSPKQYYERTKLFLRNYNPRIRGRLPRFEFHHIAAFFRSLWKLGIVEKGRIYYWKLLAFSLFRRPKVFPLAVTLSITGYHLRKITEKILKTPISGGSGSGSA</sequence>
<keyword evidence="8" id="KW-1185">Reference proteome</keyword>
<dbReference type="GO" id="GO:0003824">
    <property type="term" value="F:catalytic activity"/>
    <property type="evidence" value="ECO:0007669"/>
    <property type="project" value="InterPro"/>
</dbReference>
<dbReference type="KEGG" id="dfo:Dform_00569"/>
<reference evidence="8" key="1">
    <citation type="submission" date="2016-11" db="EMBL/GenBank/DDBJ databases">
        <title>Dehalogenimonas formicexedens sp. nov., a chlorinated alkane respiring bacterium isolated from contaminated groundwater.</title>
        <authorList>
            <person name="Key T.A."/>
            <person name="Bowman K.S."/>
            <person name="Lee I."/>
            <person name="Chun J."/>
            <person name="Albuquerque L."/>
            <person name="da Costa M.S."/>
            <person name="Rainey F.A."/>
            <person name="Moe W.M."/>
        </authorList>
    </citation>
    <scope>NUCLEOTIDE SEQUENCE [LARGE SCALE GENOMIC DNA]</scope>
    <source>
        <strain evidence="8">NSZ-14</strain>
    </source>
</reference>